<protein>
    <submittedName>
        <fullName evidence="1">Uncharacterized protein</fullName>
    </submittedName>
</protein>
<organism evidence="1">
    <name type="scientific">marine sediment metagenome</name>
    <dbReference type="NCBI Taxonomy" id="412755"/>
    <lineage>
        <taxon>unclassified sequences</taxon>
        <taxon>metagenomes</taxon>
        <taxon>ecological metagenomes</taxon>
    </lineage>
</organism>
<sequence length="54" mass="5956">MNIDWQKVGIKKLAAIISAHLQKNGIEVVLVGGACVSLYSDNQYMSYDIDLITD</sequence>
<proteinExistence type="predicted"/>
<dbReference type="InterPro" id="IPR018700">
    <property type="entry name" value="DUF2204"/>
</dbReference>
<reference evidence="1" key="1">
    <citation type="journal article" date="2014" name="Front. Microbiol.">
        <title>High frequency of phylogenetically diverse reductive dehalogenase-homologous genes in deep subseafloor sedimentary metagenomes.</title>
        <authorList>
            <person name="Kawai M."/>
            <person name="Futagami T."/>
            <person name="Toyoda A."/>
            <person name="Takaki Y."/>
            <person name="Nishi S."/>
            <person name="Hori S."/>
            <person name="Arai W."/>
            <person name="Tsubouchi T."/>
            <person name="Morono Y."/>
            <person name="Uchiyama I."/>
            <person name="Ito T."/>
            <person name="Fujiyama A."/>
            <person name="Inagaki F."/>
            <person name="Takami H."/>
        </authorList>
    </citation>
    <scope>NUCLEOTIDE SEQUENCE</scope>
    <source>
        <strain evidence="1">Expedition CK06-06</strain>
    </source>
</reference>
<name>X1DM87_9ZZZZ</name>
<comment type="caution">
    <text evidence="1">The sequence shown here is derived from an EMBL/GenBank/DDBJ whole genome shotgun (WGS) entry which is preliminary data.</text>
</comment>
<accession>X1DM87</accession>
<dbReference type="EMBL" id="BART01039543">
    <property type="protein sequence ID" value="GAH21312.1"/>
    <property type="molecule type" value="Genomic_DNA"/>
</dbReference>
<feature type="non-terminal residue" evidence="1">
    <location>
        <position position="54"/>
    </location>
</feature>
<evidence type="ECO:0000313" key="1">
    <source>
        <dbReference type="EMBL" id="GAH21312.1"/>
    </source>
</evidence>
<dbReference type="Pfam" id="PF09970">
    <property type="entry name" value="DUF2204"/>
    <property type="match status" value="1"/>
</dbReference>
<dbReference type="AlphaFoldDB" id="X1DM87"/>
<gene>
    <name evidence="1" type="ORF">S01H4_64933</name>
</gene>